<name>A0A183EYW7_9BILA</name>
<keyword evidence="2" id="KW-1185">Reference proteome</keyword>
<gene>
    <name evidence="1" type="ORF">GPUH_LOCUS26156</name>
</gene>
<accession>A0A183EYW7</accession>
<evidence type="ECO:0000313" key="2">
    <source>
        <dbReference type="Proteomes" id="UP000271098"/>
    </source>
</evidence>
<dbReference type="OrthoDB" id="10466255at2759"/>
<organism evidence="3">
    <name type="scientific">Gongylonema pulchrum</name>
    <dbReference type="NCBI Taxonomy" id="637853"/>
    <lineage>
        <taxon>Eukaryota</taxon>
        <taxon>Metazoa</taxon>
        <taxon>Ecdysozoa</taxon>
        <taxon>Nematoda</taxon>
        <taxon>Chromadorea</taxon>
        <taxon>Rhabditida</taxon>
        <taxon>Spirurina</taxon>
        <taxon>Spiruromorpha</taxon>
        <taxon>Spiruroidea</taxon>
        <taxon>Gongylonematidae</taxon>
        <taxon>Gongylonema</taxon>
    </lineage>
</organism>
<reference evidence="1 2" key="2">
    <citation type="submission" date="2018-11" db="EMBL/GenBank/DDBJ databases">
        <authorList>
            <consortium name="Pathogen Informatics"/>
        </authorList>
    </citation>
    <scope>NUCLEOTIDE SEQUENCE [LARGE SCALE GENOMIC DNA]</scope>
</reference>
<reference evidence="3" key="1">
    <citation type="submission" date="2016-06" db="UniProtKB">
        <authorList>
            <consortium name="WormBaseParasite"/>
        </authorList>
    </citation>
    <scope>IDENTIFICATION</scope>
</reference>
<dbReference type="WBParaSite" id="GPUH_0002618801-mRNA-1">
    <property type="protein sequence ID" value="GPUH_0002618801-mRNA-1"/>
    <property type="gene ID" value="GPUH_0002618801"/>
</dbReference>
<dbReference type="AlphaFoldDB" id="A0A183EYW7"/>
<sequence length="51" mass="5833">MRTFAEQTNALGLEGLRNNFVKLQARGPHPLHYSSNAQKLNRNKCRYNGNC</sequence>
<evidence type="ECO:0000313" key="3">
    <source>
        <dbReference type="WBParaSite" id="GPUH_0002618801-mRNA-1"/>
    </source>
</evidence>
<dbReference type="Proteomes" id="UP000271098">
    <property type="component" value="Unassembled WGS sequence"/>
</dbReference>
<evidence type="ECO:0000313" key="1">
    <source>
        <dbReference type="EMBL" id="VDN45172.1"/>
    </source>
</evidence>
<protein>
    <submittedName>
        <fullName evidence="1 3">Uncharacterized protein</fullName>
    </submittedName>
</protein>
<dbReference type="EMBL" id="UYRT01108953">
    <property type="protein sequence ID" value="VDN45172.1"/>
    <property type="molecule type" value="Genomic_DNA"/>
</dbReference>
<proteinExistence type="predicted"/>